<feature type="transmembrane region" description="Helical" evidence="2">
    <location>
        <begin position="67"/>
        <end position="88"/>
    </location>
</feature>
<dbReference type="AlphaFoldDB" id="A0A1E3T0I3"/>
<evidence type="ECO:0000313" key="4">
    <source>
        <dbReference type="EMBL" id="ODR07915.1"/>
    </source>
</evidence>
<gene>
    <name evidence="4" type="ORF">BHQ21_07520</name>
</gene>
<feature type="domain" description="DUF732" evidence="3">
    <location>
        <begin position="130"/>
        <end position="200"/>
    </location>
</feature>
<comment type="caution">
    <text evidence="4">The sequence shown here is derived from an EMBL/GenBank/DDBJ whole genome shotgun (WGS) entry which is preliminary data.</text>
</comment>
<evidence type="ECO:0000256" key="1">
    <source>
        <dbReference type="SAM" id="MobiDB-lite"/>
    </source>
</evidence>
<dbReference type="OrthoDB" id="4729390at2"/>
<name>A0A1E3T0I3_9MYCO</name>
<proteinExistence type="predicted"/>
<feature type="compositionally biased region" description="Low complexity" evidence="1">
    <location>
        <begin position="18"/>
        <end position="33"/>
    </location>
</feature>
<feature type="compositionally biased region" description="Low complexity" evidence="1">
    <location>
        <begin position="101"/>
        <end position="123"/>
    </location>
</feature>
<evidence type="ECO:0000259" key="3">
    <source>
        <dbReference type="Pfam" id="PF05305"/>
    </source>
</evidence>
<reference evidence="5" key="1">
    <citation type="submission" date="2016-09" db="EMBL/GenBank/DDBJ databases">
        <authorList>
            <person name="Greninger A.L."/>
            <person name="Jerome K.R."/>
            <person name="Mcnair B."/>
            <person name="Wallis C."/>
            <person name="Fang F."/>
        </authorList>
    </citation>
    <scope>NUCLEOTIDE SEQUENCE [LARGE SCALE GENOMIC DNA]</scope>
    <source>
        <strain evidence="5">BC1_M4</strain>
    </source>
</reference>
<feature type="region of interest" description="Disordered" evidence="1">
    <location>
        <begin position="1"/>
        <end position="59"/>
    </location>
</feature>
<evidence type="ECO:0000313" key="5">
    <source>
        <dbReference type="Proteomes" id="UP000094224"/>
    </source>
</evidence>
<keyword evidence="2" id="KW-0812">Transmembrane</keyword>
<sequence length="209" mass="21228">MSEPGPATDKTAGLDGGETAAAPTAAEPEAPTTSNSAGLAWSRDDAGDITGESTSQRRSWRATWRTAAALFAAGVVVAGAIVLGWALLADHPKNPAPSPGAAPTSTTTPASTAAPAATAAPSSIVSTPDQDNRYVQSLNDRGISFANPDAAIYNGKMVCENIRVGMTVQQVIADFRASNPALGNDADAYVTISVHAYCPQYSNLVGSAP</sequence>
<feature type="region of interest" description="Disordered" evidence="1">
    <location>
        <begin position="95"/>
        <end position="124"/>
    </location>
</feature>
<accession>A0A1E3T0I3</accession>
<dbReference type="STRING" id="243061.AWC25_07430"/>
<dbReference type="InterPro" id="IPR007969">
    <property type="entry name" value="DUF732"/>
</dbReference>
<keyword evidence="5" id="KW-1185">Reference proteome</keyword>
<keyword evidence="2" id="KW-1133">Transmembrane helix</keyword>
<organism evidence="4 5">
    <name type="scientific">Mycobacterium sherrisii</name>
    <dbReference type="NCBI Taxonomy" id="243061"/>
    <lineage>
        <taxon>Bacteria</taxon>
        <taxon>Bacillati</taxon>
        <taxon>Actinomycetota</taxon>
        <taxon>Actinomycetes</taxon>
        <taxon>Mycobacteriales</taxon>
        <taxon>Mycobacteriaceae</taxon>
        <taxon>Mycobacterium</taxon>
        <taxon>Mycobacterium simiae complex</taxon>
    </lineage>
</organism>
<protein>
    <recommendedName>
        <fullName evidence="3">DUF732 domain-containing protein</fullName>
    </recommendedName>
</protein>
<dbReference type="EMBL" id="MIHC01000010">
    <property type="protein sequence ID" value="ODR07915.1"/>
    <property type="molecule type" value="Genomic_DNA"/>
</dbReference>
<dbReference type="Proteomes" id="UP000094224">
    <property type="component" value="Unassembled WGS sequence"/>
</dbReference>
<keyword evidence="2" id="KW-0472">Membrane</keyword>
<evidence type="ECO:0000256" key="2">
    <source>
        <dbReference type="SAM" id="Phobius"/>
    </source>
</evidence>
<dbReference type="RefSeq" id="WP_069399682.1">
    <property type="nucleotide sequence ID" value="NZ_JACKTB010000012.1"/>
</dbReference>
<dbReference type="Pfam" id="PF05305">
    <property type="entry name" value="DUF732"/>
    <property type="match status" value="1"/>
</dbReference>